<organism evidence="1 2">
    <name type="scientific">Thermoclostridium stercorarium subsp. thermolacticum DSM 2910</name>
    <dbReference type="NCBI Taxonomy" id="1121336"/>
    <lineage>
        <taxon>Bacteria</taxon>
        <taxon>Bacillati</taxon>
        <taxon>Bacillota</taxon>
        <taxon>Clostridia</taxon>
        <taxon>Eubacteriales</taxon>
        <taxon>Oscillospiraceae</taxon>
        <taxon>Thermoclostridium</taxon>
    </lineage>
</organism>
<name>A0A1B1YBI6_THEST</name>
<dbReference type="RefSeq" id="WP_015358373.1">
    <property type="nucleotide sequence ID" value="NZ_CP014672.1"/>
</dbReference>
<evidence type="ECO:0000313" key="1">
    <source>
        <dbReference type="EMBL" id="ANW98098.1"/>
    </source>
</evidence>
<sequence length="197" mass="22877">MATPLTADQIEQVIAAGYPRSKKSNIDNVWQAFNDEYNYWIVNFENFLYFIKTFKTISEPSECPSKASAYAHAVYFEVSDTKQRPLNCDAIFDCMYNRKVGWNISWDEAFSSLDGLNEKKGAPYYWHNIMKDPFSDCSWSLNACQALVRAYNNCLRVQDNSYKRLTSLGSNYYFFSGNKTSKPGEIQLGDFYFRPEF</sequence>
<proteinExistence type="predicted"/>
<dbReference type="EMBL" id="CP014672">
    <property type="protein sequence ID" value="ANW98098.1"/>
    <property type="molecule type" value="Genomic_DNA"/>
</dbReference>
<dbReference type="Proteomes" id="UP000092971">
    <property type="component" value="Chromosome"/>
</dbReference>
<dbReference type="AlphaFoldDB" id="A0A1B1YBI6"/>
<evidence type="ECO:0000313" key="2">
    <source>
        <dbReference type="Proteomes" id="UP000092971"/>
    </source>
</evidence>
<reference evidence="1 2" key="1">
    <citation type="submission" date="2016-02" db="EMBL/GenBank/DDBJ databases">
        <title>Comparison of Clostridium stercorarium subspecies using comparative genomics and transcriptomics.</title>
        <authorList>
            <person name="Schellenberg J."/>
            <person name="Thallinger G."/>
            <person name="Levin D.B."/>
            <person name="Zhang X."/>
            <person name="Alvare G."/>
            <person name="Fristensky B."/>
            <person name="Sparling R."/>
        </authorList>
    </citation>
    <scope>NUCLEOTIDE SEQUENCE [LARGE SCALE GENOMIC DNA]</scope>
    <source>
        <strain evidence="1 2">DSM 2910</strain>
    </source>
</reference>
<gene>
    <name evidence="1" type="ORF">CSTERTH_03085</name>
</gene>
<protein>
    <submittedName>
        <fullName evidence="1">Uncharacterized protein</fullName>
    </submittedName>
</protein>
<accession>A0A1B1YBI6</accession>